<dbReference type="PRINTS" id="PR00344">
    <property type="entry name" value="BCTRLSENSOR"/>
</dbReference>
<evidence type="ECO:0000313" key="7">
    <source>
        <dbReference type="Proteomes" id="UP000004931"/>
    </source>
</evidence>
<evidence type="ECO:0000256" key="1">
    <source>
        <dbReference type="ARBA" id="ARBA00000085"/>
    </source>
</evidence>
<keyword evidence="6" id="KW-0808">Transferase</keyword>
<comment type="caution">
    <text evidence="6">The sequence shown here is derived from an EMBL/GenBank/DDBJ whole genome shotgun (WGS) entry which is preliminary data.</text>
</comment>
<keyword evidence="7" id="KW-1185">Reference proteome</keyword>
<dbReference type="InterPro" id="IPR036097">
    <property type="entry name" value="HisK_dim/P_sf"/>
</dbReference>
<feature type="transmembrane region" description="Helical" evidence="4">
    <location>
        <begin position="85"/>
        <end position="105"/>
    </location>
</feature>
<dbReference type="Pfam" id="PF00512">
    <property type="entry name" value="HisKA"/>
    <property type="match status" value="1"/>
</dbReference>
<dbReference type="eggNOG" id="COG3852">
    <property type="taxonomic scope" value="Bacteria"/>
</dbReference>
<accession>A0YDU7</accession>
<gene>
    <name evidence="6" type="ORF">GP2143_10302</name>
</gene>
<dbReference type="InterPro" id="IPR003594">
    <property type="entry name" value="HATPase_dom"/>
</dbReference>
<dbReference type="SUPFAM" id="SSF47384">
    <property type="entry name" value="Homodimeric domain of signal transducing histidine kinase"/>
    <property type="match status" value="1"/>
</dbReference>
<evidence type="ECO:0000313" key="6">
    <source>
        <dbReference type="EMBL" id="EAW30981.1"/>
    </source>
</evidence>
<dbReference type="PANTHER" id="PTHR43065">
    <property type="entry name" value="SENSOR HISTIDINE KINASE"/>
    <property type="match status" value="1"/>
</dbReference>
<reference evidence="6 7" key="1">
    <citation type="journal article" date="2010" name="J. Bacteriol.">
        <title>Genome sequence of the oligotrophic marine Gammaproteobacterium HTCC2143, isolated from the Oregon Coast.</title>
        <authorList>
            <person name="Oh H.M."/>
            <person name="Kang I."/>
            <person name="Ferriera S."/>
            <person name="Giovannoni S.J."/>
            <person name="Cho J.C."/>
        </authorList>
    </citation>
    <scope>NUCLEOTIDE SEQUENCE [LARGE SCALE GENOMIC DNA]</scope>
    <source>
        <strain evidence="6 7">HTCC2143</strain>
    </source>
</reference>
<dbReference type="InterPro" id="IPR005467">
    <property type="entry name" value="His_kinase_dom"/>
</dbReference>
<dbReference type="EMBL" id="AAVT01000005">
    <property type="protein sequence ID" value="EAW30981.1"/>
    <property type="molecule type" value="Genomic_DNA"/>
</dbReference>
<keyword evidence="4" id="KW-1133">Transmembrane helix</keyword>
<proteinExistence type="predicted"/>
<evidence type="ECO:0000256" key="4">
    <source>
        <dbReference type="SAM" id="Phobius"/>
    </source>
</evidence>
<keyword evidence="4" id="KW-0812">Transmembrane</keyword>
<dbReference type="InterPro" id="IPR003661">
    <property type="entry name" value="HisK_dim/P_dom"/>
</dbReference>
<feature type="transmembrane region" description="Helical" evidence="4">
    <location>
        <begin position="153"/>
        <end position="175"/>
    </location>
</feature>
<dbReference type="Pfam" id="PF25323">
    <property type="entry name" value="6TM_PilS"/>
    <property type="match status" value="1"/>
</dbReference>
<dbReference type="InterPro" id="IPR004358">
    <property type="entry name" value="Sig_transdc_His_kin-like_C"/>
</dbReference>
<keyword evidence="6" id="KW-0418">Kinase</keyword>
<sequence>MTSRDRGFDNNQQENLTLLKVYTVYRVLLCFGLLATFLFSTNIFIIGGLKPNQFFYVTMLYLAVNLVGLVAILPKKTPFNSQQLFANFLFDITFIIVIVDASNGIDSGLGILFVVIIAASSIVLTGQLAALVAAIASIAVIADTTRLMGSGNVETSAFVSAGLLGIIFFITSLLIQNLATRIRKAQVIADDRTSDVLRLQSLNQQIVQRMQTGILVIDQHGNIQLGNAAATEFLTSVTSTSAPINNDLVILPPELMEKFHQWKLTPQLKLAPFRTTQTGRDINANFSVLGSNKGQDTLVFLEDNSRLVQRAQQIKLASLGRLTASIAHEIRNPLSAVSHAAQLLEESDMLNGTDKKLSGIIQNHSKRMNNIIENVLQLSQRTSLNPEKIRLKDWLKNFVTEFEQENSQPFDVAIIDHDQTTDITFDSSQLTQVIANLSHNGLRYSFQNTGAATLTYSIHLNAETSLPVLDVIDEGIGISEAERDHLFEPFYTTETKGTGLGLYISRALCEANEARLDYLRDDNNKSCFRISFPHPDRRLSDE</sequence>
<evidence type="ECO:0000256" key="2">
    <source>
        <dbReference type="ARBA" id="ARBA00012438"/>
    </source>
</evidence>
<organism evidence="6 7">
    <name type="scientific">marine gamma proteobacterium HTCC2143</name>
    <dbReference type="NCBI Taxonomy" id="247633"/>
    <lineage>
        <taxon>Bacteria</taxon>
        <taxon>Pseudomonadati</taxon>
        <taxon>Pseudomonadota</taxon>
        <taxon>Gammaproteobacteria</taxon>
        <taxon>Cellvibrionales</taxon>
        <taxon>Spongiibacteraceae</taxon>
        <taxon>BD1-7 clade</taxon>
    </lineage>
</organism>
<protein>
    <recommendedName>
        <fullName evidence="2">histidine kinase</fullName>
        <ecNumber evidence="2">2.7.13.3</ecNumber>
    </recommendedName>
</protein>
<keyword evidence="3" id="KW-0597">Phosphoprotein</keyword>
<evidence type="ECO:0000259" key="5">
    <source>
        <dbReference type="PROSITE" id="PS50109"/>
    </source>
</evidence>
<dbReference type="SUPFAM" id="SSF55874">
    <property type="entry name" value="ATPase domain of HSP90 chaperone/DNA topoisomerase II/histidine kinase"/>
    <property type="match status" value="1"/>
</dbReference>
<evidence type="ECO:0000256" key="3">
    <source>
        <dbReference type="ARBA" id="ARBA00022553"/>
    </source>
</evidence>
<dbReference type="STRING" id="247633.GP2143_10302"/>
<dbReference type="PANTHER" id="PTHR43065:SF52">
    <property type="entry name" value="SENSOR PROTEIN KINASE PILS"/>
    <property type="match status" value="1"/>
</dbReference>
<dbReference type="Pfam" id="PF02518">
    <property type="entry name" value="HATPase_c"/>
    <property type="match status" value="1"/>
</dbReference>
<dbReference type="EC" id="2.7.13.3" evidence="2"/>
<dbReference type="Gene3D" id="3.30.565.10">
    <property type="entry name" value="Histidine kinase-like ATPase, C-terminal domain"/>
    <property type="match status" value="1"/>
</dbReference>
<feature type="transmembrane region" description="Helical" evidence="4">
    <location>
        <begin position="111"/>
        <end position="141"/>
    </location>
</feature>
<dbReference type="InterPro" id="IPR036890">
    <property type="entry name" value="HATPase_C_sf"/>
</dbReference>
<comment type="catalytic activity">
    <reaction evidence="1">
        <text>ATP + protein L-histidine = ADP + protein N-phospho-L-histidine.</text>
        <dbReference type="EC" id="2.7.13.3"/>
    </reaction>
</comment>
<keyword evidence="4" id="KW-0472">Membrane</keyword>
<dbReference type="AlphaFoldDB" id="A0YDU7"/>
<name>A0YDU7_9GAMM</name>
<dbReference type="SMART" id="SM00387">
    <property type="entry name" value="HATPase_c"/>
    <property type="match status" value="1"/>
</dbReference>
<feature type="transmembrane region" description="Helical" evidence="4">
    <location>
        <begin position="53"/>
        <end position="73"/>
    </location>
</feature>
<feature type="transmembrane region" description="Helical" evidence="4">
    <location>
        <begin position="21"/>
        <end position="47"/>
    </location>
</feature>
<dbReference type="PROSITE" id="PS50109">
    <property type="entry name" value="HIS_KIN"/>
    <property type="match status" value="1"/>
</dbReference>
<dbReference type="OrthoDB" id="2521613at2"/>
<dbReference type="GO" id="GO:0000155">
    <property type="term" value="F:phosphorelay sensor kinase activity"/>
    <property type="evidence" value="ECO:0007669"/>
    <property type="project" value="InterPro"/>
</dbReference>
<feature type="domain" description="Histidine kinase" evidence="5">
    <location>
        <begin position="325"/>
        <end position="536"/>
    </location>
</feature>
<dbReference type="Gene3D" id="1.10.287.130">
    <property type="match status" value="1"/>
</dbReference>
<dbReference type="CDD" id="cd00082">
    <property type="entry name" value="HisKA"/>
    <property type="match status" value="1"/>
</dbReference>
<dbReference type="SMART" id="SM00388">
    <property type="entry name" value="HisKA"/>
    <property type="match status" value="1"/>
</dbReference>
<dbReference type="Proteomes" id="UP000004931">
    <property type="component" value="Unassembled WGS sequence"/>
</dbReference>